<dbReference type="SUPFAM" id="SSF111331">
    <property type="entry name" value="NAD kinase/diacylglycerol kinase-like"/>
    <property type="match status" value="1"/>
</dbReference>
<dbReference type="Gene3D" id="2.60.200.40">
    <property type="match status" value="1"/>
</dbReference>
<keyword evidence="7" id="KW-1185">Reference proteome</keyword>
<evidence type="ECO:0000313" key="7">
    <source>
        <dbReference type="Proteomes" id="UP000295468"/>
    </source>
</evidence>
<dbReference type="InterPro" id="IPR017438">
    <property type="entry name" value="ATP-NAD_kinase_N"/>
</dbReference>
<name>A0A4R6TLA6_9FLAO</name>
<dbReference type="SMART" id="SM00046">
    <property type="entry name" value="DAGKc"/>
    <property type="match status" value="1"/>
</dbReference>
<keyword evidence="3 6" id="KW-0418">Kinase</keyword>
<dbReference type="GO" id="GO:0016301">
    <property type="term" value="F:kinase activity"/>
    <property type="evidence" value="ECO:0007669"/>
    <property type="project" value="UniProtKB-KW"/>
</dbReference>
<reference evidence="6 7" key="1">
    <citation type="submission" date="2019-03" db="EMBL/GenBank/DDBJ databases">
        <title>Genomic Encyclopedia of Archaeal and Bacterial Type Strains, Phase II (KMG-II): from individual species to whole genera.</title>
        <authorList>
            <person name="Goeker M."/>
        </authorList>
    </citation>
    <scope>NUCLEOTIDE SEQUENCE [LARGE SCALE GENOMIC DNA]</scope>
    <source>
        <strain evidence="6 7">DSM 18435</strain>
    </source>
</reference>
<dbReference type="GO" id="GO:0005524">
    <property type="term" value="F:ATP binding"/>
    <property type="evidence" value="ECO:0007669"/>
    <property type="project" value="UniProtKB-KW"/>
</dbReference>
<evidence type="ECO:0000256" key="3">
    <source>
        <dbReference type="ARBA" id="ARBA00022777"/>
    </source>
</evidence>
<dbReference type="InterPro" id="IPR001206">
    <property type="entry name" value="Diacylglycerol_kinase_cat_dom"/>
</dbReference>
<dbReference type="InterPro" id="IPR045540">
    <property type="entry name" value="YegS/DAGK_C"/>
</dbReference>
<dbReference type="Proteomes" id="UP000295468">
    <property type="component" value="Unassembled WGS sequence"/>
</dbReference>
<keyword evidence="1" id="KW-0808">Transferase</keyword>
<accession>A0A4R6TLA6</accession>
<dbReference type="PANTHER" id="PTHR12358">
    <property type="entry name" value="SPHINGOSINE KINASE"/>
    <property type="match status" value="1"/>
</dbReference>
<dbReference type="PANTHER" id="PTHR12358:SF54">
    <property type="entry name" value="SPHINGOSINE KINASE RELATED PROTEIN"/>
    <property type="match status" value="1"/>
</dbReference>
<dbReference type="Gene3D" id="3.40.50.10330">
    <property type="entry name" value="Probable inorganic polyphosphate/atp-NAD kinase, domain 1"/>
    <property type="match status" value="1"/>
</dbReference>
<keyword evidence="2" id="KW-0547">Nucleotide-binding</keyword>
<dbReference type="AlphaFoldDB" id="A0A4R6TLA6"/>
<dbReference type="InterPro" id="IPR016064">
    <property type="entry name" value="NAD/diacylglycerol_kinase_sf"/>
</dbReference>
<dbReference type="Pfam" id="PF19279">
    <property type="entry name" value="YegS_C"/>
    <property type="match status" value="1"/>
</dbReference>
<dbReference type="PROSITE" id="PS50146">
    <property type="entry name" value="DAGK"/>
    <property type="match status" value="1"/>
</dbReference>
<sequence>MKVLLVINPVSGNSDKQNLLGTIKREALLQNISLDIYTTTGKNDDEKIEELLSGTSYELLVALGGDGTVNRAALHARKHELLFGIIPGGTANGLAKDLGIPSDPVEAFRQAIEQKHKIWMDMIQVNEKYHLLHLGDIGANANLIARMENSKKDTLHNAANFIQEFLEGGSFDYTLETDEGSYKGNASMVSFCNARKYGTGIPLTKDAAPNDGKFEVVIFKEIAVSTLLKSALAAIEESLFPDEDRQIISTTSAVINLTEARQWQLDGELMPPARQIRLKILPRQLRMICGEECPYTVDAC</sequence>
<gene>
    <name evidence="6" type="ORF">CLV82_0055</name>
</gene>
<dbReference type="OrthoDB" id="9786026at2"/>
<evidence type="ECO:0000313" key="6">
    <source>
        <dbReference type="EMBL" id="TDQ32232.1"/>
    </source>
</evidence>
<proteinExistence type="predicted"/>
<dbReference type="EMBL" id="SNYI01000001">
    <property type="protein sequence ID" value="TDQ32232.1"/>
    <property type="molecule type" value="Genomic_DNA"/>
</dbReference>
<comment type="caution">
    <text evidence="6">The sequence shown here is derived from an EMBL/GenBank/DDBJ whole genome shotgun (WGS) entry which is preliminary data.</text>
</comment>
<dbReference type="Pfam" id="PF00781">
    <property type="entry name" value="DAGK_cat"/>
    <property type="match status" value="1"/>
</dbReference>
<dbReference type="InterPro" id="IPR050187">
    <property type="entry name" value="Lipid_Phosphate_FormReg"/>
</dbReference>
<evidence type="ECO:0000256" key="2">
    <source>
        <dbReference type="ARBA" id="ARBA00022741"/>
    </source>
</evidence>
<evidence type="ECO:0000259" key="5">
    <source>
        <dbReference type="PROSITE" id="PS50146"/>
    </source>
</evidence>
<evidence type="ECO:0000256" key="1">
    <source>
        <dbReference type="ARBA" id="ARBA00022679"/>
    </source>
</evidence>
<keyword evidence="4" id="KW-0067">ATP-binding</keyword>
<protein>
    <submittedName>
        <fullName evidence="6">YegS/Rv2252/BmrU family lipid kinase</fullName>
    </submittedName>
</protein>
<evidence type="ECO:0000256" key="4">
    <source>
        <dbReference type="ARBA" id="ARBA00022840"/>
    </source>
</evidence>
<organism evidence="6 7">
    <name type="scientific">Zeaxanthinibacter enoshimensis</name>
    <dbReference type="NCBI Taxonomy" id="392009"/>
    <lineage>
        <taxon>Bacteria</taxon>
        <taxon>Pseudomonadati</taxon>
        <taxon>Bacteroidota</taxon>
        <taxon>Flavobacteriia</taxon>
        <taxon>Flavobacteriales</taxon>
        <taxon>Flavobacteriaceae</taxon>
        <taxon>Zeaxanthinibacter</taxon>
    </lineage>
</organism>
<dbReference type="RefSeq" id="WP_133642312.1">
    <property type="nucleotide sequence ID" value="NZ_SNYI01000001.1"/>
</dbReference>
<feature type="domain" description="DAGKc" evidence="5">
    <location>
        <begin position="1"/>
        <end position="129"/>
    </location>
</feature>